<dbReference type="Proteomes" id="UP000187209">
    <property type="component" value="Unassembled WGS sequence"/>
</dbReference>
<evidence type="ECO:0000313" key="3">
    <source>
        <dbReference type="EMBL" id="OMJ69278.1"/>
    </source>
</evidence>
<keyword evidence="4" id="KW-1185">Reference proteome</keyword>
<feature type="compositionally biased region" description="Polar residues" evidence="2">
    <location>
        <begin position="281"/>
        <end position="292"/>
    </location>
</feature>
<dbReference type="AlphaFoldDB" id="A0A1R2AXN4"/>
<keyword evidence="1" id="KW-0175">Coiled coil</keyword>
<evidence type="ECO:0000256" key="2">
    <source>
        <dbReference type="SAM" id="MobiDB-lite"/>
    </source>
</evidence>
<feature type="region of interest" description="Disordered" evidence="2">
    <location>
        <begin position="262"/>
        <end position="308"/>
    </location>
</feature>
<comment type="caution">
    <text evidence="3">The sequence shown here is derived from an EMBL/GenBank/DDBJ whole genome shotgun (WGS) entry which is preliminary data.</text>
</comment>
<feature type="coiled-coil region" evidence="1">
    <location>
        <begin position="149"/>
        <end position="204"/>
    </location>
</feature>
<dbReference type="EMBL" id="MPUH01001217">
    <property type="protein sequence ID" value="OMJ69278.1"/>
    <property type="molecule type" value="Genomic_DNA"/>
</dbReference>
<reference evidence="3 4" key="1">
    <citation type="submission" date="2016-11" db="EMBL/GenBank/DDBJ databases">
        <title>The macronuclear genome of Stentor coeruleus: a giant cell with tiny introns.</title>
        <authorList>
            <person name="Slabodnick M."/>
            <person name="Ruby J.G."/>
            <person name="Reiff S.B."/>
            <person name="Swart E.C."/>
            <person name="Gosai S."/>
            <person name="Prabakaran S."/>
            <person name="Witkowska E."/>
            <person name="Larue G.E."/>
            <person name="Fisher S."/>
            <person name="Freeman R.M."/>
            <person name="Gunawardena J."/>
            <person name="Chu W."/>
            <person name="Stover N.A."/>
            <person name="Gregory B.D."/>
            <person name="Nowacki M."/>
            <person name="Derisi J."/>
            <person name="Roy S.W."/>
            <person name="Marshall W.F."/>
            <person name="Sood P."/>
        </authorList>
    </citation>
    <scope>NUCLEOTIDE SEQUENCE [LARGE SCALE GENOMIC DNA]</scope>
    <source>
        <strain evidence="3">WM001</strain>
    </source>
</reference>
<accession>A0A1R2AXN4</accession>
<evidence type="ECO:0000256" key="1">
    <source>
        <dbReference type="SAM" id="Coils"/>
    </source>
</evidence>
<sequence>MEEVSIQALISYLKGLYKCIYTYETMIVDDFFAHEPAPDVSSLSIVKLLTDIKSNITKLLKFKADFKILDENQIIDIINKLEKRIQRKESEVRCCIQKQNELRVKIEDFKWRIEDLELNELTNKNSIQKLETRLRYMKLPKKLDQGKIREEMESKIKEIESNSDKKSQKINEIADENQKLRELLEEKNREIKQTQREKRQATQKCFRNASIMAEESTDLETIPEIQSQNNPFKQNIIGYKSRQTKQGRSSLSLFSLDSLLSSTEEPSIESKSKIPKKSTKNKMNNHIQNTKSAVGLQRKSLIPGIMHK</sequence>
<feature type="coiled-coil region" evidence="1">
    <location>
        <begin position="71"/>
        <end position="119"/>
    </location>
</feature>
<evidence type="ECO:0000313" key="4">
    <source>
        <dbReference type="Proteomes" id="UP000187209"/>
    </source>
</evidence>
<name>A0A1R2AXN4_9CILI</name>
<organism evidence="3 4">
    <name type="scientific">Stentor coeruleus</name>
    <dbReference type="NCBI Taxonomy" id="5963"/>
    <lineage>
        <taxon>Eukaryota</taxon>
        <taxon>Sar</taxon>
        <taxon>Alveolata</taxon>
        <taxon>Ciliophora</taxon>
        <taxon>Postciliodesmatophora</taxon>
        <taxon>Heterotrichea</taxon>
        <taxon>Heterotrichida</taxon>
        <taxon>Stentoridae</taxon>
        <taxon>Stentor</taxon>
    </lineage>
</organism>
<gene>
    <name evidence="3" type="ORF">SteCoe_33034</name>
</gene>
<proteinExistence type="predicted"/>
<protein>
    <submittedName>
        <fullName evidence="3">Uncharacterized protein</fullName>
    </submittedName>
</protein>